<dbReference type="Gene3D" id="3.40.630.10">
    <property type="entry name" value="Zn peptidases"/>
    <property type="match status" value="1"/>
</dbReference>
<keyword evidence="9" id="KW-0472">Membrane</keyword>
<dbReference type="GO" id="GO:0008235">
    <property type="term" value="F:metalloexopeptidase activity"/>
    <property type="evidence" value="ECO:0007669"/>
    <property type="project" value="InterPro"/>
</dbReference>
<feature type="transmembrane region" description="Helical" evidence="9">
    <location>
        <begin position="537"/>
        <end position="555"/>
    </location>
</feature>
<feature type="transmembrane region" description="Helical" evidence="9">
    <location>
        <begin position="508"/>
        <end position="530"/>
    </location>
</feature>
<feature type="transmembrane region" description="Helical" evidence="9">
    <location>
        <begin position="364"/>
        <end position="385"/>
    </location>
</feature>
<dbReference type="AlphaFoldDB" id="A0A1M4WHH1"/>
<dbReference type="PANTHER" id="PTHR12147:SF58">
    <property type="entry name" value="VACUOLAR MEMBRANE PROTEASE"/>
    <property type="match status" value="1"/>
</dbReference>
<evidence type="ECO:0000256" key="3">
    <source>
        <dbReference type="ARBA" id="ARBA00010918"/>
    </source>
</evidence>
<dbReference type="STRING" id="1155689.SAMN05444278_1065"/>
<dbReference type="RefSeq" id="WP_073193127.1">
    <property type="nucleotide sequence ID" value="NZ_FQTW01000006.1"/>
</dbReference>
<feature type="domain" description="Peptidase M28" evidence="10">
    <location>
        <begin position="99"/>
        <end position="294"/>
    </location>
</feature>
<evidence type="ECO:0000256" key="1">
    <source>
        <dbReference type="ARBA" id="ARBA00003273"/>
    </source>
</evidence>
<keyword evidence="12" id="KW-1185">Reference proteome</keyword>
<keyword evidence="9" id="KW-0812">Transmembrane</keyword>
<evidence type="ECO:0000256" key="9">
    <source>
        <dbReference type="SAM" id="Phobius"/>
    </source>
</evidence>
<comment type="function">
    <text evidence="1">May be involved in vacuolar sorting and osmoregulation.</text>
</comment>
<evidence type="ECO:0000256" key="8">
    <source>
        <dbReference type="ARBA" id="ARBA00031512"/>
    </source>
</evidence>
<dbReference type="SUPFAM" id="SSF53187">
    <property type="entry name" value="Zn-dependent exopeptidases"/>
    <property type="match status" value="1"/>
</dbReference>
<keyword evidence="5" id="KW-0926">Vacuole</keyword>
<gene>
    <name evidence="11" type="ORF">SAMN05444278_1065</name>
</gene>
<feature type="transmembrane region" description="Helical" evidence="9">
    <location>
        <begin position="7"/>
        <end position="24"/>
    </location>
</feature>
<evidence type="ECO:0000313" key="11">
    <source>
        <dbReference type="EMBL" id="SHE80645.1"/>
    </source>
</evidence>
<feature type="transmembrane region" description="Helical" evidence="9">
    <location>
        <begin position="482"/>
        <end position="502"/>
    </location>
</feature>
<evidence type="ECO:0000256" key="6">
    <source>
        <dbReference type="ARBA" id="ARBA00022989"/>
    </source>
</evidence>
<feature type="transmembrane region" description="Helical" evidence="9">
    <location>
        <begin position="405"/>
        <end position="421"/>
    </location>
</feature>
<evidence type="ECO:0000256" key="5">
    <source>
        <dbReference type="ARBA" id="ARBA00022554"/>
    </source>
</evidence>
<dbReference type="OrthoDB" id="9778250at2"/>
<proteinExistence type="inferred from homology"/>
<dbReference type="Pfam" id="PF04389">
    <property type="entry name" value="Peptidase_M28"/>
    <property type="match status" value="1"/>
</dbReference>
<dbReference type="InterPro" id="IPR007484">
    <property type="entry name" value="Peptidase_M28"/>
</dbReference>
<feature type="transmembrane region" description="Helical" evidence="9">
    <location>
        <begin position="458"/>
        <end position="475"/>
    </location>
</feature>
<dbReference type="EMBL" id="FQTW01000006">
    <property type="protein sequence ID" value="SHE80645.1"/>
    <property type="molecule type" value="Genomic_DNA"/>
</dbReference>
<feature type="transmembrane region" description="Helical" evidence="9">
    <location>
        <begin position="330"/>
        <end position="350"/>
    </location>
</feature>
<dbReference type="GO" id="GO:0006508">
    <property type="term" value="P:proteolysis"/>
    <property type="evidence" value="ECO:0007669"/>
    <property type="project" value="InterPro"/>
</dbReference>
<keyword evidence="6 9" id="KW-1133">Transmembrane helix</keyword>
<dbReference type="GO" id="GO:0005774">
    <property type="term" value="C:vacuolar membrane"/>
    <property type="evidence" value="ECO:0007669"/>
    <property type="project" value="UniProtKB-SubCell"/>
</dbReference>
<reference evidence="11 12" key="1">
    <citation type="submission" date="2016-11" db="EMBL/GenBank/DDBJ databases">
        <authorList>
            <person name="Jaros S."/>
            <person name="Januszkiewicz K."/>
            <person name="Wedrychowicz H."/>
        </authorList>
    </citation>
    <scope>NUCLEOTIDE SEQUENCE [LARGE SCALE GENOMIC DNA]</scope>
    <source>
        <strain evidence="11 12">DSM 25661</strain>
    </source>
</reference>
<organism evidence="11 12">
    <name type="scientific">Psychroflexus salarius</name>
    <dbReference type="NCBI Taxonomy" id="1155689"/>
    <lineage>
        <taxon>Bacteria</taxon>
        <taxon>Pseudomonadati</taxon>
        <taxon>Bacteroidota</taxon>
        <taxon>Flavobacteriia</taxon>
        <taxon>Flavobacteriales</taxon>
        <taxon>Flavobacteriaceae</taxon>
        <taxon>Psychroflexus</taxon>
    </lineage>
</organism>
<keyword evidence="7" id="KW-0325">Glycoprotein</keyword>
<dbReference type="PANTHER" id="PTHR12147">
    <property type="entry name" value="METALLOPEPTIDASE M28 FAMILY MEMBER"/>
    <property type="match status" value="1"/>
</dbReference>
<protein>
    <recommendedName>
        <fullName evidence="4">Vacuolar membrane protease</fullName>
    </recommendedName>
    <alternativeName>
        <fullName evidence="8">FXNA-related family protease 1</fullName>
    </alternativeName>
</protein>
<name>A0A1M4WHH1_9FLAO</name>
<dbReference type="InterPro" id="IPR045175">
    <property type="entry name" value="M28_fam"/>
</dbReference>
<dbReference type="Proteomes" id="UP000184462">
    <property type="component" value="Unassembled WGS sequence"/>
</dbReference>
<feature type="transmembrane region" description="Helical" evidence="9">
    <location>
        <begin position="433"/>
        <end position="452"/>
    </location>
</feature>
<evidence type="ECO:0000256" key="2">
    <source>
        <dbReference type="ARBA" id="ARBA00004128"/>
    </source>
</evidence>
<comment type="similarity">
    <text evidence="3">Belongs to the peptidase M28 family.</text>
</comment>
<comment type="subcellular location">
    <subcellularLocation>
        <location evidence="2">Vacuole membrane</location>
        <topology evidence="2">Multi-pass membrane protein</topology>
    </subcellularLocation>
</comment>
<evidence type="ECO:0000256" key="4">
    <source>
        <dbReference type="ARBA" id="ARBA00017435"/>
    </source>
</evidence>
<accession>A0A1M4WHH1</accession>
<evidence type="ECO:0000313" key="12">
    <source>
        <dbReference type="Proteomes" id="UP000184462"/>
    </source>
</evidence>
<evidence type="ECO:0000259" key="10">
    <source>
        <dbReference type="Pfam" id="PF04389"/>
    </source>
</evidence>
<evidence type="ECO:0000256" key="7">
    <source>
        <dbReference type="ARBA" id="ARBA00023180"/>
    </source>
</evidence>
<sequence length="772" mass="87415">MKFIKQVFYTALIVTVIVAVYQSFSPQSEDSLNKFGFSLDNAKSHVANIAKEPHYVGSAAHAKVRNYISQQLSDIGIEDVHTQQGFSLTDDGNLTIPENIVGRIKAPNPKHNSGAVLLLSHYDSAPHSSYGASDAASGVAVIIESLRAFLATNPKFNNDIIICFTDAEELGLNGAELFVRQHPWVKDVGVVLNFEARGSGGPSNMIVETNYGNAQLIKHVQNAGVNYPMANSLMYSVYKLLPNDTDSTVFREKADIPSLFFAFIDDHFDYHTALDTPKRLDDSSLLHQADYLMHLLPEFASANLSLLNTSQDQVYVNFANLKLLSYSYSWSWPLLIVGLVLWLLVIYLGLQKQRFQLKHLGKSLILWFLLLIGLPLMVTGIYYLIRAIYPQYQSILQGFTYNGHDYIWFVVFVILAALIGITRHYQNKFGTAAMYSSFGLLAWCACLGFNLALPGANYFILPLFFGFLGMFVFNTKLKYKRFIALILGCPALVLFTPFIQFFPVGLGLSMLGLSALFIGLSFGFIQVAICSNFASRLSSYALLILAIVFFVKAHFSAEFTTDRPLPNSLNYHVDLDQKQAYWLSYDTELDNYTSTYFSAEDTLLYESHFSSKYNSKATFMSEAPYFDMPKAKIKLDTLEISSKTISYQLKILPSPKTKRLTLNTEKNINFIDFSINQLSADSIYFDKKAYHIFKKRFSNRLFDYYVVNQEPINIKFTIGRLQELNFVLHQINYELLNELRLNVKTRQKNQIPKPFIVNDAIISTQNFTVNEL</sequence>